<name>A0A3N1D1H0_9ACTN</name>
<evidence type="ECO:0000313" key="7">
    <source>
        <dbReference type="EMBL" id="ROO87362.1"/>
    </source>
</evidence>
<evidence type="ECO:0000256" key="1">
    <source>
        <dbReference type="ARBA" id="ARBA00007819"/>
    </source>
</evidence>
<dbReference type="InterPro" id="IPR038979">
    <property type="entry name" value="Pest_crys"/>
</dbReference>
<feature type="region of interest" description="Disordered" evidence="5">
    <location>
        <begin position="410"/>
        <end position="439"/>
    </location>
</feature>
<keyword evidence="2" id="KW-0800">Toxin</keyword>
<dbReference type="PANTHER" id="PTHR37003">
    <property type="entry name" value="ENDOTOXIN_N DOMAIN-CONTAINING PROTEIN-RELATED"/>
    <property type="match status" value="1"/>
</dbReference>
<dbReference type="GO" id="GO:0030435">
    <property type="term" value="P:sporulation resulting in formation of a cellular spore"/>
    <property type="evidence" value="ECO:0007669"/>
    <property type="project" value="UniProtKB-KW"/>
</dbReference>
<feature type="domain" description="Pesticidal crystal protein" evidence="6">
    <location>
        <begin position="140"/>
        <end position="349"/>
    </location>
</feature>
<dbReference type="RefSeq" id="WP_170201544.1">
    <property type="nucleotide sequence ID" value="NZ_RJKE01000001.1"/>
</dbReference>
<evidence type="ECO:0000259" key="6">
    <source>
        <dbReference type="Pfam" id="PF03945"/>
    </source>
</evidence>
<dbReference type="InterPro" id="IPR005639">
    <property type="entry name" value="Pest_crys_dom_I"/>
</dbReference>
<reference evidence="7 8" key="1">
    <citation type="submission" date="2018-11" db="EMBL/GenBank/DDBJ databases">
        <title>Sequencing the genomes of 1000 actinobacteria strains.</title>
        <authorList>
            <person name="Klenk H.-P."/>
        </authorList>
    </citation>
    <scope>NUCLEOTIDE SEQUENCE [LARGE SCALE GENOMIC DNA]</scope>
    <source>
        <strain evidence="7 8">DSM 44254</strain>
    </source>
</reference>
<dbReference type="Proteomes" id="UP000272400">
    <property type="component" value="Unassembled WGS sequence"/>
</dbReference>
<gene>
    <name evidence="7" type="ORF">EDD29_4964</name>
</gene>
<dbReference type="PANTHER" id="PTHR37003:SF2">
    <property type="entry name" value="PESTICIDAL CRYSTAL PROTEIN N-TERMINAL DOMAIN-CONTAINING PROTEIN"/>
    <property type="match status" value="1"/>
</dbReference>
<dbReference type="InterPro" id="IPR036716">
    <property type="entry name" value="Pest_crys_N_sf"/>
</dbReference>
<evidence type="ECO:0000313" key="8">
    <source>
        <dbReference type="Proteomes" id="UP000272400"/>
    </source>
</evidence>
<dbReference type="SUPFAM" id="SSF89372">
    <property type="entry name" value="Fucose-specific lectin"/>
    <property type="match status" value="3"/>
</dbReference>
<evidence type="ECO:0000256" key="4">
    <source>
        <dbReference type="ARBA" id="ARBA00023026"/>
    </source>
</evidence>
<proteinExistence type="inferred from homology"/>
<keyword evidence="3" id="KW-0749">Sporulation</keyword>
<keyword evidence="4" id="KW-0843">Virulence</keyword>
<dbReference type="GO" id="GO:0001907">
    <property type="term" value="P:symbiont-mediated killing of host cell"/>
    <property type="evidence" value="ECO:0007669"/>
    <property type="project" value="InterPro"/>
</dbReference>
<dbReference type="AlphaFoldDB" id="A0A3N1D1H0"/>
<dbReference type="GO" id="GO:0090729">
    <property type="term" value="F:toxin activity"/>
    <property type="evidence" value="ECO:0007669"/>
    <property type="project" value="UniProtKB-KW"/>
</dbReference>
<sequence length="881" mass="95114">MSWQGSMQCIVTNKTGGPITNVSVSHAWNATQSTSAPELSNGDSILTPFSIETGSGGSDLWTISCVDASGETWGRTDKQCDIEEEDYDSGEAVRITFGPLSEGWSVTLPLSSSCTDNYYDDNGPADLEPSPPYSAMAEIITATALGFVPEVGNLLSGIVYVFWAPSLTGISPWTQIVQQTAQLIDQRIEQEIYQSVEDTLNGLQNDLADYLQAVPTQDYPVIADYWIAADAFFDHDMPSFQQSGYEVNLLPLFAQAANLHLVLLRDGVLFGQTWGWNGAQMQKVQQKLTKQIETYSDYANQYYKQGLQQITLDTLPDDHECEPFASVNRYVRQMTLGVTDLVAVWPYLDPSVYPTPVTPYLDREIYSDPIGTCDDSGPISIDPAQTPTEPITRIAVWGGDRIDAAQVTYPSGGGPGGITQTPRMGDSNGGSDQPPHGGVFDLTNSSQVTVAAGLGSQIPNAFSFTFADGSQTGELGGGYQEGEPFGFSYPGEIMSRLHINGISDFFGSADCAVFGFKFPSFGRLTALTWNGDAWSADSPVGTLTTSAAPALAVFGDALYCFYQGDLDGTLHYCVFDGANWSADQQVPGVQITGSPAAAEFDGRLYVAHQGPGTDTDTDLWCSVFDGQTWQTDTNIPWVGVTAGPALAVYDGSLYCLYKGAGTGSHEGMWCIRHDGSVWQQPNTRVPGVQMTGRPTAVTYGDLLYCFYQGSGSDQLGGDGALWFVRFDGASWSDPQRVSDVGISGSPAAVVFDDALYVLHDGWENIPSAPLWYSVFDGSDWQPDLQVPNAAGATGPAAATFDDTLYCLHQTPAQAPSIEAVRILYIASPTAVELDGFAALPGSRTPLPLLTEFASREDWPEQRNRYWTAMSRRSGAPRPPRR</sequence>
<evidence type="ECO:0000256" key="2">
    <source>
        <dbReference type="ARBA" id="ARBA00022656"/>
    </source>
</evidence>
<dbReference type="SUPFAM" id="SSF56849">
    <property type="entry name" value="delta-Endotoxin (insectocide), N-terminal domain"/>
    <property type="match status" value="1"/>
</dbReference>
<accession>A0A3N1D1H0</accession>
<protein>
    <submittedName>
        <fullName evidence="7">Delta endotoxin-like protein</fullName>
    </submittedName>
</protein>
<comment type="caution">
    <text evidence="7">The sequence shown here is derived from an EMBL/GenBank/DDBJ whole genome shotgun (WGS) entry which is preliminary data.</text>
</comment>
<dbReference type="Gene3D" id="1.20.190.10">
    <property type="entry name" value="Pesticidal crystal protein, N-terminal domain"/>
    <property type="match status" value="1"/>
</dbReference>
<dbReference type="Pfam" id="PF03945">
    <property type="entry name" value="Endotoxin_N"/>
    <property type="match status" value="1"/>
</dbReference>
<dbReference type="Gene3D" id="2.120.10.70">
    <property type="entry name" value="Fucose-specific lectin"/>
    <property type="match status" value="2"/>
</dbReference>
<evidence type="ECO:0000256" key="5">
    <source>
        <dbReference type="SAM" id="MobiDB-lite"/>
    </source>
</evidence>
<comment type="similarity">
    <text evidence="1">Belongs to the delta endotoxin family.</text>
</comment>
<organism evidence="7 8">
    <name type="scientific">Actinocorallia herbida</name>
    <dbReference type="NCBI Taxonomy" id="58109"/>
    <lineage>
        <taxon>Bacteria</taxon>
        <taxon>Bacillati</taxon>
        <taxon>Actinomycetota</taxon>
        <taxon>Actinomycetes</taxon>
        <taxon>Streptosporangiales</taxon>
        <taxon>Thermomonosporaceae</taxon>
        <taxon>Actinocorallia</taxon>
    </lineage>
</organism>
<keyword evidence="8" id="KW-1185">Reference proteome</keyword>
<dbReference type="EMBL" id="RJKE01000001">
    <property type="protein sequence ID" value="ROO87362.1"/>
    <property type="molecule type" value="Genomic_DNA"/>
</dbReference>
<evidence type="ECO:0000256" key="3">
    <source>
        <dbReference type="ARBA" id="ARBA00022969"/>
    </source>
</evidence>